<evidence type="ECO:0000259" key="5">
    <source>
        <dbReference type="PROSITE" id="PS51379"/>
    </source>
</evidence>
<dbReference type="AlphaFoldDB" id="A0A0A7GBZ7"/>
<dbReference type="EMBL" id="CP009552">
    <property type="protein sequence ID" value="AIY89318.1"/>
    <property type="molecule type" value="Genomic_DNA"/>
</dbReference>
<accession>A0A0A7GBZ7</accession>
<evidence type="ECO:0000256" key="4">
    <source>
        <dbReference type="ARBA" id="ARBA00022982"/>
    </source>
</evidence>
<dbReference type="GO" id="GO:0006089">
    <property type="term" value="P:lactate metabolic process"/>
    <property type="evidence" value="ECO:0007669"/>
    <property type="project" value="InterPro"/>
</dbReference>
<dbReference type="InterPro" id="IPR017900">
    <property type="entry name" value="4Fe4S_Fe_S_CS"/>
</dbReference>
<name>A0A0A7GBZ7_GEOAI</name>
<dbReference type="eggNOG" id="arCOG00335">
    <property type="taxonomic scope" value="Archaea"/>
</dbReference>
<dbReference type="InterPro" id="IPR024185">
    <property type="entry name" value="FTHF_cligase-like_sf"/>
</dbReference>
<keyword evidence="3" id="KW-0677">Repeat</keyword>
<dbReference type="GO" id="GO:0051539">
    <property type="term" value="F:4 iron, 4 sulfur cluster binding"/>
    <property type="evidence" value="ECO:0007669"/>
    <property type="project" value="UniProtKB-KW"/>
</dbReference>
<evidence type="ECO:0000256" key="3">
    <source>
        <dbReference type="ARBA" id="ARBA00022737"/>
    </source>
</evidence>
<evidence type="ECO:0000313" key="7">
    <source>
        <dbReference type="Proteomes" id="UP000030624"/>
    </source>
</evidence>
<dbReference type="InterPro" id="IPR017896">
    <property type="entry name" value="4Fe4S_Fe-S-bd"/>
</dbReference>
<keyword evidence="2" id="KW-0411">Iron-sulfur</keyword>
<dbReference type="InterPro" id="IPR004452">
    <property type="entry name" value="LutB/LldF"/>
</dbReference>
<dbReference type="Pfam" id="PF13183">
    <property type="entry name" value="Fer4_8"/>
    <property type="match status" value="1"/>
</dbReference>
<dbReference type="InterPro" id="IPR003741">
    <property type="entry name" value="LUD_dom"/>
</dbReference>
<dbReference type="KEGG" id="gac:GACE_0261"/>
<dbReference type="STRING" id="565033.GACE_0261"/>
<dbReference type="InterPro" id="IPR037171">
    <property type="entry name" value="NagB/RpiA_transferase-like"/>
</dbReference>
<evidence type="ECO:0000256" key="1">
    <source>
        <dbReference type="ARBA" id="ARBA00022448"/>
    </source>
</evidence>
<dbReference type="PANTHER" id="PTHR47153">
    <property type="entry name" value="LACTATE UTILIZATION PROTEIN B"/>
    <property type="match status" value="1"/>
</dbReference>
<dbReference type="PANTHER" id="PTHR47153:SF2">
    <property type="entry name" value="LACTATE UTILIZATION PROTEIN B"/>
    <property type="match status" value="1"/>
</dbReference>
<sequence>MLVVIKKARKNLTERRLRILNREFFRLAEDVRKIKEHSIENLEYLIDTAVKNLEKNGFEVYFAKNVREGQKVVLDFFEDSSTVLKAKSMVSHELDLNSALSEKGIEVWETDLGELVIQMLNERPRHMTMPAIHIKAEEAFKVLGVQDFEGLKAKVRKLLREKLARADGGITGANVISSDGSLFIIENEGNARLVSALPEKVMTVTGVEKIVDSFSSAVKVSEVIWKSAGYYSPSYLNVISGISKSGDIEKRIIKGLHGPSKHAILFLDNGRMKARDSAFKETLYCVRCGACQFSCPSYEALNADWGTVYSGGIGAVWNYITGSESNPFYCLNCGACVETCPLRIDVPEMLRKLKMIKIGKIN</sequence>
<evidence type="ECO:0000313" key="6">
    <source>
        <dbReference type="EMBL" id="AIY89318.1"/>
    </source>
</evidence>
<feature type="domain" description="4Fe-4S ferredoxin-type" evidence="5">
    <location>
        <begin position="321"/>
        <end position="352"/>
    </location>
</feature>
<protein>
    <submittedName>
        <fullName evidence="6">Iron-sulfur cluster-binding protein</fullName>
    </submittedName>
</protein>
<keyword evidence="2" id="KW-0479">Metal-binding</keyword>
<dbReference type="HOGENOM" id="CLU_027059_3_0_2"/>
<evidence type="ECO:0000256" key="2">
    <source>
        <dbReference type="ARBA" id="ARBA00022485"/>
    </source>
</evidence>
<gene>
    <name evidence="6" type="ORF">GACE_0261</name>
</gene>
<dbReference type="InterPro" id="IPR009051">
    <property type="entry name" value="Helical_ferredxn"/>
</dbReference>
<keyword evidence="2" id="KW-0004">4Fe-4S</keyword>
<dbReference type="PROSITE" id="PS51379">
    <property type="entry name" value="4FE4S_FER_2"/>
    <property type="match status" value="2"/>
</dbReference>
<feature type="domain" description="4Fe-4S ferredoxin-type" evidence="5">
    <location>
        <begin position="275"/>
        <end position="306"/>
    </location>
</feature>
<dbReference type="SUPFAM" id="SSF46548">
    <property type="entry name" value="alpha-helical ferredoxin"/>
    <property type="match status" value="1"/>
</dbReference>
<dbReference type="Proteomes" id="UP000030624">
    <property type="component" value="Chromosome"/>
</dbReference>
<organism evidence="6 7">
    <name type="scientific">Geoglobus acetivorans</name>
    <dbReference type="NCBI Taxonomy" id="565033"/>
    <lineage>
        <taxon>Archaea</taxon>
        <taxon>Methanobacteriati</taxon>
        <taxon>Methanobacteriota</taxon>
        <taxon>Archaeoglobi</taxon>
        <taxon>Archaeoglobales</taxon>
        <taxon>Archaeoglobaceae</taxon>
        <taxon>Geoglobus</taxon>
    </lineage>
</organism>
<dbReference type="SUPFAM" id="SSF100950">
    <property type="entry name" value="NagB/RpiA/CoA transferase-like"/>
    <property type="match status" value="1"/>
</dbReference>
<keyword evidence="2" id="KW-0408">Iron</keyword>
<reference evidence="6 7" key="1">
    <citation type="journal article" date="2015" name="Appl. Environ. Microbiol.">
        <title>The Geoglobus acetivorans genome: Fe(III) reduction, acetate utilization, autotrophic growth, and degradation of aromatic compounds in a hyperthermophilic archaeon.</title>
        <authorList>
            <person name="Mardanov A.V."/>
            <person name="Slododkina G.B."/>
            <person name="Slobodkin A.I."/>
            <person name="Beletsky A.V."/>
            <person name="Gavrilov S.N."/>
            <person name="Kublanov I.V."/>
            <person name="Bonch-Osmolovskaya E.A."/>
            <person name="Skryabin K.G."/>
            <person name="Ravin N.V."/>
        </authorList>
    </citation>
    <scope>NUCLEOTIDE SEQUENCE [LARGE SCALE GENOMIC DNA]</scope>
    <source>
        <strain evidence="6 7">SBH6</strain>
    </source>
</reference>
<keyword evidence="1" id="KW-0813">Transport</keyword>
<dbReference type="Gene3D" id="3.40.50.10420">
    <property type="entry name" value="NagB/RpiA/CoA transferase-like"/>
    <property type="match status" value="1"/>
</dbReference>
<dbReference type="PROSITE" id="PS00198">
    <property type="entry name" value="4FE4S_FER_1"/>
    <property type="match status" value="2"/>
</dbReference>
<proteinExistence type="predicted"/>
<dbReference type="Pfam" id="PF02589">
    <property type="entry name" value="LUD_dom"/>
    <property type="match status" value="1"/>
</dbReference>
<dbReference type="GO" id="GO:0016491">
    <property type="term" value="F:oxidoreductase activity"/>
    <property type="evidence" value="ECO:0007669"/>
    <property type="project" value="UniProtKB-ARBA"/>
</dbReference>
<dbReference type="Gene3D" id="1.10.1060.10">
    <property type="entry name" value="Alpha-helical ferredoxin"/>
    <property type="match status" value="1"/>
</dbReference>
<keyword evidence="4" id="KW-0249">Electron transport</keyword>